<comment type="caution">
    <text evidence="2">The sequence shown here is derived from an EMBL/GenBank/DDBJ whole genome shotgun (WGS) entry which is preliminary data.</text>
</comment>
<feature type="transmembrane region" description="Helical" evidence="1">
    <location>
        <begin position="45"/>
        <end position="64"/>
    </location>
</feature>
<dbReference type="Pfam" id="PF04120">
    <property type="entry name" value="Iron_permease"/>
    <property type="match status" value="1"/>
</dbReference>
<reference evidence="2" key="1">
    <citation type="journal article" date="2014" name="Int. J. Syst. Evol. Microbiol.">
        <title>Complete genome sequence of Corynebacterium casei LMG S-19264T (=DSM 44701T), isolated from a smear-ripened cheese.</title>
        <authorList>
            <consortium name="US DOE Joint Genome Institute (JGI-PGF)"/>
            <person name="Walter F."/>
            <person name="Albersmeier A."/>
            <person name="Kalinowski J."/>
            <person name="Ruckert C."/>
        </authorList>
    </citation>
    <scope>NUCLEOTIDE SEQUENCE</scope>
    <source>
        <strain evidence="2">CCM 7086</strain>
    </source>
</reference>
<keyword evidence="1" id="KW-0812">Transmembrane</keyword>
<name>A0A8J2UJS2_9BURK</name>
<dbReference type="AlphaFoldDB" id="A0A8J2UJS2"/>
<evidence type="ECO:0000256" key="1">
    <source>
        <dbReference type="SAM" id="Phobius"/>
    </source>
</evidence>
<feature type="transmembrane region" description="Helical" evidence="1">
    <location>
        <begin position="12"/>
        <end position="33"/>
    </location>
</feature>
<evidence type="ECO:0008006" key="4">
    <source>
        <dbReference type="Google" id="ProtNLM"/>
    </source>
</evidence>
<protein>
    <recommendedName>
        <fullName evidence="4">Low affinity iron permease family protein</fullName>
    </recommendedName>
</protein>
<proteinExistence type="predicted"/>
<keyword evidence="3" id="KW-1185">Reference proteome</keyword>
<evidence type="ECO:0000313" key="3">
    <source>
        <dbReference type="Proteomes" id="UP000620266"/>
    </source>
</evidence>
<gene>
    <name evidence="2" type="ORF">GCM10007205_01310</name>
</gene>
<dbReference type="Proteomes" id="UP000620266">
    <property type="component" value="Unassembled WGS sequence"/>
</dbReference>
<reference evidence="2" key="2">
    <citation type="submission" date="2020-09" db="EMBL/GenBank/DDBJ databases">
        <authorList>
            <person name="Sun Q."/>
            <person name="Sedlacek I."/>
        </authorList>
    </citation>
    <scope>NUCLEOTIDE SEQUENCE</scope>
    <source>
        <strain evidence="2">CCM 7086</strain>
    </source>
</reference>
<dbReference type="RefSeq" id="WP_188394250.1">
    <property type="nucleotide sequence ID" value="NZ_BMCG01000001.1"/>
</dbReference>
<keyword evidence="1" id="KW-0472">Membrane</keyword>
<sequence>MQDLFRRISTAAADMVGSSWTFIVAVVIVLAWAVSGPLFHFSDTWQLLINTGTTIITFLMVFLIQHAQNRDAECTQLKLDELIRAVKGARTMMIRLEDLSDEDLKRLRQEFSELHKGNDLIEKS</sequence>
<dbReference type="InterPro" id="IPR007251">
    <property type="entry name" value="Iron_permease_Fet4"/>
</dbReference>
<evidence type="ECO:0000313" key="2">
    <source>
        <dbReference type="EMBL" id="GGB95793.1"/>
    </source>
</evidence>
<keyword evidence="1" id="KW-1133">Transmembrane helix</keyword>
<dbReference type="EMBL" id="BMCG01000001">
    <property type="protein sequence ID" value="GGB95793.1"/>
    <property type="molecule type" value="Genomic_DNA"/>
</dbReference>
<organism evidence="2 3">
    <name type="scientific">Oxalicibacterium flavum</name>
    <dbReference type="NCBI Taxonomy" id="179467"/>
    <lineage>
        <taxon>Bacteria</taxon>
        <taxon>Pseudomonadati</taxon>
        <taxon>Pseudomonadota</taxon>
        <taxon>Betaproteobacteria</taxon>
        <taxon>Burkholderiales</taxon>
        <taxon>Oxalobacteraceae</taxon>
        <taxon>Oxalicibacterium</taxon>
    </lineage>
</organism>
<dbReference type="GO" id="GO:0055085">
    <property type="term" value="P:transmembrane transport"/>
    <property type="evidence" value="ECO:0007669"/>
    <property type="project" value="InterPro"/>
</dbReference>
<accession>A0A8J2UJS2</accession>